<proteinExistence type="predicted"/>
<dbReference type="Pfam" id="PF22924">
    <property type="entry name" value="ACOX_C_alpha1"/>
    <property type="match status" value="1"/>
</dbReference>
<dbReference type="OrthoDB" id="538336at2759"/>
<dbReference type="STRING" id="77044.A0A1S7UHZ6"/>
<accession>A0A1S7UHZ6</accession>
<dbReference type="GO" id="GO:0033540">
    <property type="term" value="P:fatty acid beta-oxidation using acyl-CoA oxidase"/>
    <property type="evidence" value="ECO:0007669"/>
    <property type="project" value="TreeGrafter"/>
</dbReference>
<dbReference type="GO" id="GO:0055088">
    <property type="term" value="P:lipid homeostasis"/>
    <property type="evidence" value="ECO:0007669"/>
    <property type="project" value="TreeGrafter"/>
</dbReference>
<keyword evidence="3" id="KW-1185">Reference proteome</keyword>
<name>A0A1S7UHZ6_ROSNE</name>
<dbReference type="SUPFAM" id="SSF47203">
    <property type="entry name" value="Acyl-CoA dehydrogenase C-terminal domain-like"/>
    <property type="match status" value="1"/>
</dbReference>
<evidence type="ECO:0000259" key="1">
    <source>
        <dbReference type="Pfam" id="PF22924"/>
    </source>
</evidence>
<dbReference type="Proteomes" id="UP000054516">
    <property type="component" value="Unassembled WGS sequence"/>
</dbReference>
<evidence type="ECO:0000313" key="2">
    <source>
        <dbReference type="EMBL" id="GAP82796.1"/>
    </source>
</evidence>
<evidence type="ECO:0000313" key="3">
    <source>
        <dbReference type="Proteomes" id="UP000054516"/>
    </source>
</evidence>
<dbReference type="AlphaFoldDB" id="A0A1S7UHZ6"/>
<dbReference type="InterPro" id="IPR009100">
    <property type="entry name" value="AcylCoA_DH/oxidase_NM_dom_sf"/>
</dbReference>
<feature type="domain" description="Acyl-CoA oxidase C-alpha1" evidence="1">
    <location>
        <begin position="265"/>
        <end position="401"/>
    </location>
</feature>
<dbReference type="GO" id="GO:0005504">
    <property type="term" value="F:fatty acid binding"/>
    <property type="evidence" value="ECO:0007669"/>
    <property type="project" value="TreeGrafter"/>
</dbReference>
<dbReference type="GO" id="GO:0071949">
    <property type="term" value="F:FAD binding"/>
    <property type="evidence" value="ECO:0007669"/>
    <property type="project" value="InterPro"/>
</dbReference>
<dbReference type="GO" id="GO:0005777">
    <property type="term" value="C:peroxisome"/>
    <property type="evidence" value="ECO:0007669"/>
    <property type="project" value="InterPro"/>
</dbReference>
<dbReference type="PANTHER" id="PTHR10909">
    <property type="entry name" value="ELECTRON TRANSPORT OXIDOREDUCTASE"/>
    <property type="match status" value="1"/>
</dbReference>
<dbReference type="GO" id="GO:0003997">
    <property type="term" value="F:acyl-CoA oxidase activity"/>
    <property type="evidence" value="ECO:0007669"/>
    <property type="project" value="InterPro"/>
</dbReference>
<dbReference type="Gene3D" id="1.20.140.10">
    <property type="entry name" value="Butyryl-CoA Dehydrogenase, subunit A, domain 3"/>
    <property type="match status" value="1"/>
</dbReference>
<protein>
    <submittedName>
        <fullName evidence="2">Putative acyl-dehydrogenase oxidase</fullName>
    </submittedName>
</protein>
<dbReference type="PANTHER" id="PTHR10909:SF382">
    <property type="entry name" value="ACYL-COENZYME A OXIDASE"/>
    <property type="match status" value="1"/>
</dbReference>
<dbReference type="EMBL" id="DF977446">
    <property type="protein sequence ID" value="GAP82796.1"/>
    <property type="molecule type" value="Genomic_DNA"/>
</dbReference>
<organism evidence="2">
    <name type="scientific">Rosellinia necatrix</name>
    <name type="common">White root-rot fungus</name>
    <dbReference type="NCBI Taxonomy" id="77044"/>
    <lineage>
        <taxon>Eukaryota</taxon>
        <taxon>Fungi</taxon>
        <taxon>Dikarya</taxon>
        <taxon>Ascomycota</taxon>
        <taxon>Pezizomycotina</taxon>
        <taxon>Sordariomycetes</taxon>
        <taxon>Xylariomycetidae</taxon>
        <taxon>Xylariales</taxon>
        <taxon>Xylariaceae</taxon>
        <taxon>Rosellinia</taxon>
    </lineage>
</organism>
<dbReference type="InterPro" id="IPR055060">
    <property type="entry name" value="ACOX_C_alpha1"/>
</dbReference>
<dbReference type="InterPro" id="IPR036250">
    <property type="entry name" value="AcylCo_DH-like_C"/>
</dbReference>
<dbReference type="SUPFAM" id="SSF56645">
    <property type="entry name" value="Acyl-CoA dehydrogenase NM domain-like"/>
    <property type="match status" value="1"/>
</dbReference>
<dbReference type="InterPro" id="IPR012258">
    <property type="entry name" value="Acyl-CoA_oxidase"/>
</dbReference>
<dbReference type="InterPro" id="IPR046373">
    <property type="entry name" value="Acyl-CoA_Oxase/DH_mid-dom_sf"/>
</dbReference>
<dbReference type="OMA" id="INFRTQH"/>
<gene>
    <name evidence="2" type="ORF">SAMD00023353_0103270</name>
</gene>
<dbReference type="Gene3D" id="2.40.110.10">
    <property type="entry name" value="Butyryl-CoA Dehydrogenase, subunit A, domain 2"/>
    <property type="match status" value="1"/>
</dbReference>
<reference evidence="2" key="1">
    <citation type="submission" date="2016-03" db="EMBL/GenBank/DDBJ databases">
        <title>Draft genome sequence of Rosellinia necatrix.</title>
        <authorList>
            <person name="Kanematsu S."/>
        </authorList>
    </citation>
    <scope>NUCLEOTIDE SEQUENCE [LARGE SCALE GENOMIC DNA]</scope>
    <source>
        <strain evidence="2">W97</strain>
    </source>
</reference>
<sequence length="572" mass="62822">MSNFNELLCHDMFDTRADHLDFPNPDQIRLTYERARLLCQASGITLEDVVKLKPRFWDFYRDPIVVKDSAMGTTLAIHWNLCVGTIGAHAAQRPDLLPLLERLLRFDLCGEFLLSEVGRGLDCRNLETTATLQADGSYDLHTPRRTAAKSMPPTTPWAGVGRVGVVLARLIAGADGADHGVKTFVVRLSDDAGALLPGVESRLLPRRCGARVLDHSLTVFHHVRLGPEALLGSPARARDQRADFFRQIHRVPIGTLSLSLTNIPVLRECALIAGTYSARRHVAGAGAGAGVGGKGGIPIIRFPTQYRPILDAVVQSWAYDAFADHAIALFLDKGLGMETRHAVAVCFKTAAGTDTQIAINELSERCGWQGLFAYNSIIELGLALRGNAIAEGDYTVLCIRLVSEVLLGRYEIPEARMKDCPLARHEAGVWQETRELLASLGEADHRGEEFNAHLLPRCRDLVKATGHRMAYEAAATDGRLKPEALRLFESTCIKSDLSWYCEFDGLKRNEFFASDTRIATEALPLLKEFLCRNKQPGALAAPIMEDEAWDEFVDSLPTFGPASAVASTSCRL</sequence>